<dbReference type="GO" id="GO:0005737">
    <property type="term" value="C:cytoplasm"/>
    <property type="evidence" value="ECO:0007669"/>
    <property type="project" value="TreeGrafter"/>
</dbReference>
<dbReference type="InterPro" id="IPR010140">
    <property type="entry name" value="Histidinol_P_phosphatase_HisJ"/>
</dbReference>
<dbReference type="Proteomes" id="UP000012174">
    <property type="component" value="Unassembled WGS sequence"/>
</dbReference>
<dbReference type="PANTHER" id="PTHR21039">
    <property type="entry name" value="HISTIDINOL PHOSPHATASE-RELATED"/>
    <property type="match status" value="1"/>
</dbReference>
<dbReference type="eggNOG" id="ENOG502RXUQ">
    <property type="taxonomic scope" value="Eukaryota"/>
</dbReference>
<dbReference type="EMBL" id="KB705407">
    <property type="protein sequence ID" value="EMR72647.1"/>
    <property type="molecule type" value="Genomic_DNA"/>
</dbReference>
<dbReference type="InterPro" id="IPR016195">
    <property type="entry name" value="Pol/histidinol_Pase-like"/>
</dbReference>
<dbReference type="OrthoDB" id="5957391at2759"/>
<comment type="pathway">
    <text evidence="1 8">Amino-acid biosynthesis; L-histidine biosynthesis; L-histidine from 5-phospho-alpha-D-ribose 1-diphosphate: step 8/9.</text>
</comment>
<dbReference type="FunFam" id="3.20.20.140:FF:000059">
    <property type="entry name" value="Histidinol-phosphatase"/>
    <property type="match status" value="1"/>
</dbReference>
<comment type="catalytic activity">
    <reaction evidence="7 8">
        <text>L-histidinol phosphate + H2O = L-histidinol + phosphate</text>
        <dbReference type="Rhea" id="RHEA:14465"/>
        <dbReference type="ChEBI" id="CHEBI:15377"/>
        <dbReference type="ChEBI" id="CHEBI:43474"/>
        <dbReference type="ChEBI" id="CHEBI:57699"/>
        <dbReference type="ChEBI" id="CHEBI:57980"/>
        <dbReference type="EC" id="3.1.3.15"/>
    </reaction>
</comment>
<dbReference type="STRING" id="1287681.M7T7Q5"/>
<keyword evidence="6 8" id="KW-0368">Histidine biosynthesis</keyword>
<dbReference type="InterPro" id="IPR004013">
    <property type="entry name" value="PHP_dom"/>
</dbReference>
<proteinExistence type="inferred from homology"/>
<name>M7T7Q5_EUTLA</name>
<keyword evidence="11" id="KW-1185">Reference proteome</keyword>
<evidence type="ECO:0000259" key="9">
    <source>
        <dbReference type="Pfam" id="PF02811"/>
    </source>
</evidence>
<dbReference type="Pfam" id="PF02811">
    <property type="entry name" value="PHP"/>
    <property type="match status" value="1"/>
</dbReference>
<keyword evidence="5 8" id="KW-0378">Hydrolase</keyword>
<feature type="domain" description="PHP" evidence="9">
    <location>
        <begin position="1"/>
        <end position="213"/>
    </location>
</feature>
<evidence type="ECO:0000313" key="10">
    <source>
        <dbReference type="EMBL" id="EMR72647.1"/>
    </source>
</evidence>
<evidence type="ECO:0000313" key="11">
    <source>
        <dbReference type="Proteomes" id="UP000012174"/>
    </source>
</evidence>
<dbReference type="SUPFAM" id="SSF89550">
    <property type="entry name" value="PHP domain-like"/>
    <property type="match status" value="1"/>
</dbReference>
<dbReference type="UniPathway" id="UPA00031">
    <property type="reaction ID" value="UER00013"/>
</dbReference>
<protein>
    <recommendedName>
        <fullName evidence="3 8">Histidinol-phosphatase</fullName>
        <shortName evidence="8">HolPase</shortName>
        <ecNumber evidence="3 8">3.1.3.15</ecNumber>
    </recommendedName>
</protein>
<evidence type="ECO:0000256" key="4">
    <source>
        <dbReference type="ARBA" id="ARBA00022605"/>
    </source>
</evidence>
<sequence>MHSHSGQFCPGHAKDQLEDVIKHAISIGYTTIGLTEHMPRTALEDLYPEELDDPEASLAALGPRHEAYLIEAKRLQEAYASQIHILIGFEGEWIRPANRSLIESLSSHPDIDYFIGSLHHVMGIPIDYDALYYRKALHTAGDTEEEMYERYYDEQFEMLQALRPRIVGHFDLIRLMSRNPGYDVREWKGVWERIVRNLKLVASYGGWLECNSSAFRKGLEEPYPCRFIAEEWIKLGGQFTLSDDSHGIAQVGTNYARALDYLTSLGVTSVFTLERDPHPGTVEDQKSKLTNKEVTIASIKEVVSKW</sequence>
<dbReference type="AlphaFoldDB" id="M7T7Q5"/>
<dbReference type="GO" id="GO:0004401">
    <property type="term" value="F:histidinol-phosphatase activity"/>
    <property type="evidence" value="ECO:0007669"/>
    <property type="project" value="UniProtKB-UniRule"/>
</dbReference>
<evidence type="ECO:0000256" key="3">
    <source>
        <dbReference type="ARBA" id="ARBA00013085"/>
    </source>
</evidence>
<keyword evidence="4 8" id="KW-0028">Amino-acid biosynthesis</keyword>
<dbReference type="OMA" id="DYDRPMY"/>
<dbReference type="NCBIfam" id="TIGR01856">
    <property type="entry name" value="hisJ_fam"/>
    <property type="match status" value="1"/>
</dbReference>
<reference evidence="11" key="1">
    <citation type="journal article" date="2013" name="Genome Announc.">
        <title>Draft genome sequence of the grapevine dieback fungus Eutypa lata UCR-EL1.</title>
        <authorList>
            <person name="Blanco-Ulate B."/>
            <person name="Rolshausen P.E."/>
            <person name="Cantu D."/>
        </authorList>
    </citation>
    <scope>NUCLEOTIDE SEQUENCE [LARGE SCALE GENOMIC DNA]</scope>
    <source>
        <strain evidence="11">UCR-EL1</strain>
    </source>
</reference>
<dbReference type="Gene3D" id="3.20.20.140">
    <property type="entry name" value="Metal-dependent hydrolases"/>
    <property type="match status" value="1"/>
</dbReference>
<comment type="similarity">
    <text evidence="2 8">Belongs to the PHP hydrolase family. HisK subfamily.</text>
</comment>
<evidence type="ECO:0000256" key="1">
    <source>
        <dbReference type="ARBA" id="ARBA00004970"/>
    </source>
</evidence>
<organism evidence="10 11">
    <name type="scientific">Eutypa lata (strain UCR-EL1)</name>
    <name type="common">Grapevine dieback disease fungus</name>
    <name type="synonym">Eutypa armeniacae</name>
    <dbReference type="NCBI Taxonomy" id="1287681"/>
    <lineage>
        <taxon>Eukaryota</taxon>
        <taxon>Fungi</taxon>
        <taxon>Dikarya</taxon>
        <taxon>Ascomycota</taxon>
        <taxon>Pezizomycotina</taxon>
        <taxon>Sordariomycetes</taxon>
        <taxon>Xylariomycetidae</taxon>
        <taxon>Xylariales</taxon>
        <taxon>Diatrypaceae</taxon>
        <taxon>Eutypa</taxon>
    </lineage>
</organism>
<evidence type="ECO:0000256" key="5">
    <source>
        <dbReference type="ARBA" id="ARBA00022801"/>
    </source>
</evidence>
<evidence type="ECO:0000256" key="8">
    <source>
        <dbReference type="RuleBase" id="RU366003"/>
    </source>
</evidence>
<dbReference type="GO" id="GO:0000105">
    <property type="term" value="P:L-histidine biosynthetic process"/>
    <property type="evidence" value="ECO:0007669"/>
    <property type="project" value="UniProtKB-UniRule"/>
</dbReference>
<dbReference type="CDD" id="cd12110">
    <property type="entry name" value="PHP_HisPPase_Hisj_like"/>
    <property type="match status" value="1"/>
</dbReference>
<evidence type="ECO:0000256" key="2">
    <source>
        <dbReference type="ARBA" id="ARBA00009152"/>
    </source>
</evidence>
<dbReference type="EC" id="3.1.3.15" evidence="3 8"/>
<evidence type="ECO:0000256" key="6">
    <source>
        <dbReference type="ARBA" id="ARBA00023102"/>
    </source>
</evidence>
<dbReference type="KEGG" id="ela:UCREL1_297"/>
<dbReference type="HOGENOM" id="CLU_054611_0_1_1"/>
<evidence type="ECO:0000256" key="7">
    <source>
        <dbReference type="ARBA" id="ARBA00049158"/>
    </source>
</evidence>
<accession>M7T7Q5</accession>
<dbReference type="PANTHER" id="PTHR21039:SF0">
    <property type="entry name" value="HISTIDINOL-PHOSPHATASE"/>
    <property type="match status" value="1"/>
</dbReference>
<gene>
    <name evidence="10" type="ORF">UCREL1_297</name>
</gene>